<comment type="caution">
    <text evidence="2">The sequence shown here is derived from an EMBL/GenBank/DDBJ whole genome shotgun (WGS) entry which is preliminary data.</text>
</comment>
<sequence>MLKQIIGLAEKIMISLVVKIGADYLEKNNLKFIKLIPKWFFVLLGYIAIAYMIFSIISFLYKFVINKMRSYFDSLQEDNLFVGSINDNRFYEYLLYFNYSGIFWELYYNFNSMEIGDITALCPNCGIELTETLTYLHKYQFNCEKGHSFKTSNYSLFTLKQKMLRILVNKLKTDDTKDIRIKKNPTFLKFY</sequence>
<dbReference type="AlphaFoldDB" id="A0A917W2W9"/>
<keyword evidence="1" id="KW-0472">Membrane</keyword>
<dbReference type="EMBL" id="BMOK01000007">
    <property type="protein sequence ID" value="GGL55694.1"/>
    <property type="molecule type" value="Genomic_DNA"/>
</dbReference>
<accession>A0A917W2W9</accession>
<organism evidence="2 3">
    <name type="scientific">Sporolactobacillus putidus</name>
    <dbReference type="NCBI Taxonomy" id="492735"/>
    <lineage>
        <taxon>Bacteria</taxon>
        <taxon>Bacillati</taxon>
        <taxon>Bacillota</taxon>
        <taxon>Bacilli</taxon>
        <taxon>Bacillales</taxon>
        <taxon>Sporolactobacillaceae</taxon>
        <taxon>Sporolactobacillus</taxon>
    </lineage>
</organism>
<name>A0A917W2W9_9BACL</name>
<keyword evidence="1" id="KW-0812">Transmembrane</keyword>
<evidence type="ECO:0000313" key="3">
    <source>
        <dbReference type="Proteomes" id="UP000654670"/>
    </source>
</evidence>
<proteinExistence type="predicted"/>
<reference evidence="2" key="2">
    <citation type="submission" date="2020-09" db="EMBL/GenBank/DDBJ databases">
        <authorList>
            <person name="Sun Q."/>
            <person name="Ohkuma M."/>
        </authorList>
    </citation>
    <scope>NUCLEOTIDE SEQUENCE</scope>
    <source>
        <strain evidence="2">JCM 15325</strain>
    </source>
</reference>
<keyword evidence="3" id="KW-1185">Reference proteome</keyword>
<dbReference type="Proteomes" id="UP000654670">
    <property type="component" value="Unassembled WGS sequence"/>
</dbReference>
<evidence type="ECO:0000256" key="1">
    <source>
        <dbReference type="SAM" id="Phobius"/>
    </source>
</evidence>
<protein>
    <submittedName>
        <fullName evidence="2">Uncharacterized protein</fullName>
    </submittedName>
</protein>
<feature type="transmembrane region" description="Helical" evidence="1">
    <location>
        <begin position="39"/>
        <end position="61"/>
    </location>
</feature>
<reference evidence="2" key="1">
    <citation type="journal article" date="2014" name="Int. J. Syst. Evol. Microbiol.">
        <title>Complete genome sequence of Corynebacterium casei LMG S-19264T (=DSM 44701T), isolated from a smear-ripened cheese.</title>
        <authorList>
            <consortium name="US DOE Joint Genome Institute (JGI-PGF)"/>
            <person name="Walter F."/>
            <person name="Albersmeier A."/>
            <person name="Kalinowski J."/>
            <person name="Ruckert C."/>
        </authorList>
    </citation>
    <scope>NUCLEOTIDE SEQUENCE</scope>
    <source>
        <strain evidence="2">JCM 15325</strain>
    </source>
</reference>
<evidence type="ECO:0000313" key="2">
    <source>
        <dbReference type="EMBL" id="GGL55694.1"/>
    </source>
</evidence>
<keyword evidence="1" id="KW-1133">Transmembrane helix</keyword>
<gene>
    <name evidence="2" type="ORF">GCM10007968_19760</name>
</gene>
<dbReference type="RefSeq" id="WP_188802938.1">
    <property type="nucleotide sequence ID" value="NZ_BMOK01000007.1"/>
</dbReference>